<evidence type="ECO:0000256" key="4">
    <source>
        <dbReference type="ARBA" id="ARBA00022692"/>
    </source>
</evidence>
<feature type="transmembrane region" description="Helical" evidence="10">
    <location>
        <begin position="57"/>
        <end position="77"/>
    </location>
</feature>
<feature type="domain" description="Cation/H+ exchanger transmembrane" evidence="11">
    <location>
        <begin position="16"/>
        <end position="445"/>
    </location>
</feature>
<feature type="transmembrane region" description="Helical" evidence="10">
    <location>
        <begin position="89"/>
        <end position="109"/>
    </location>
</feature>
<name>A0ABP7G065_9MICO</name>
<feature type="transmembrane region" description="Helical" evidence="10">
    <location>
        <begin position="115"/>
        <end position="136"/>
    </location>
</feature>
<evidence type="ECO:0000256" key="6">
    <source>
        <dbReference type="ARBA" id="ARBA00023053"/>
    </source>
</evidence>
<organism evidence="12 13">
    <name type="scientific">Leifsonella bigeumensis</name>
    <dbReference type="NCBI Taxonomy" id="433643"/>
    <lineage>
        <taxon>Bacteria</taxon>
        <taxon>Bacillati</taxon>
        <taxon>Actinomycetota</taxon>
        <taxon>Actinomycetes</taxon>
        <taxon>Micrococcales</taxon>
        <taxon>Microbacteriaceae</taxon>
        <taxon>Leifsonella</taxon>
    </lineage>
</organism>
<evidence type="ECO:0000256" key="8">
    <source>
        <dbReference type="ARBA" id="ARBA00023136"/>
    </source>
</evidence>
<dbReference type="RefSeq" id="WP_344757316.1">
    <property type="nucleotide sequence ID" value="NZ_BAABAE010000004.1"/>
</dbReference>
<feature type="transmembrane region" description="Helical" evidence="10">
    <location>
        <begin position="6"/>
        <end position="23"/>
    </location>
</feature>
<feature type="transmembrane region" description="Helical" evidence="10">
    <location>
        <begin position="30"/>
        <end position="51"/>
    </location>
</feature>
<feature type="transmembrane region" description="Helical" evidence="10">
    <location>
        <begin position="274"/>
        <end position="294"/>
    </location>
</feature>
<keyword evidence="8 10" id="KW-0472">Membrane</keyword>
<proteinExistence type="predicted"/>
<keyword evidence="3" id="KW-1003">Cell membrane</keyword>
<keyword evidence="13" id="KW-1185">Reference proteome</keyword>
<comment type="caution">
    <text evidence="12">The sequence shown here is derived from an EMBL/GenBank/DDBJ whole genome shotgun (WGS) entry which is preliminary data.</text>
</comment>
<sequence length="582" mass="62461">MDYAEYALAIVIGLVTIVAVAAFSKKLGVAAPLILVVVGIGISYIPGVGPIELPPEVILSGILPLLLYAAAINVPLVDFRRNLDSISGLSVVLVIATSFGTGLLLWWILPDLDLAAGIALGAIISPTDAVAATALGKRLGLPPRLVTILEGESLVNDATALVLLRSAIAATAGAVTLWGVIGDFVWAAAGAIAVGLVVGFVTVFVRSKLHDPVLDTAISFAVPFIAFIPAEEANTSGVLAVVVAGLYAGANSAKRFTPQARISERLNWHTLKFVLENGVFLLMGVEISSIVSHVDPTVLSLQSTVLLGLLMTVVIVLLRGLFVGPLLFYIRRRAKLQERQNQRFGESLERVRQLTLENERLIRRRDRLAQLYRRRSIDIQKQREAGLDWRGGAILSWSGMRGVVTLAAAQTLPRDVPYGPQLILVAFTVAIVTLLVQGGTLPWIIRLSGIRGTDRAADRRELATLLDEIAAAGLAILDNPELKLPGGAGVDEIVLDRVRNDTLLGAESAWERAEIGVGADALAQSPHQQYRFLRRQIIDAERTALLDAMADGAYSSRIITRAQTMLDLEETRLEQIDNPSGS</sequence>
<feature type="transmembrane region" description="Helical" evidence="10">
    <location>
        <begin position="391"/>
        <end position="410"/>
    </location>
</feature>
<evidence type="ECO:0000256" key="1">
    <source>
        <dbReference type="ARBA" id="ARBA00004651"/>
    </source>
</evidence>
<dbReference type="InterPro" id="IPR018422">
    <property type="entry name" value="Cation/H_exchanger_CPA1"/>
</dbReference>
<evidence type="ECO:0000256" key="2">
    <source>
        <dbReference type="ARBA" id="ARBA00022448"/>
    </source>
</evidence>
<comment type="subcellular location">
    <subcellularLocation>
        <location evidence="1">Cell membrane</location>
        <topology evidence="1">Multi-pass membrane protein</topology>
    </subcellularLocation>
</comment>
<keyword evidence="6" id="KW-0915">Sodium</keyword>
<dbReference type="EMBL" id="BAABAE010000004">
    <property type="protein sequence ID" value="GAA3748720.1"/>
    <property type="molecule type" value="Genomic_DNA"/>
</dbReference>
<gene>
    <name evidence="12" type="ORF">GCM10022239_25120</name>
</gene>
<feature type="transmembrane region" description="Helical" evidence="10">
    <location>
        <begin position="212"/>
        <end position="230"/>
    </location>
</feature>
<evidence type="ECO:0000256" key="9">
    <source>
        <dbReference type="ARBA" id="ARBA00023201"/>
    </source>
</evidence>
<dbReference type="PANTHER" id="PTHR10110:SF86">
    <property type="entry name" value="SODIUM_HYDROGEN EXCHANGER 7"/>
    <property type="match status" value="1"/>
</dbReference>
<feature type="transmembrane region" description="Helical" evidence="10">
    <location>
        <begin position="306"/>
        <end position="330"/>
    </location>
</feature>
<feature type="transmembrane region" description="Helical" evidence="10">
    <location>
        <begin position="157"/>
        <end position="178"/>
    </location>
</feature>
<accession>A0ABP7G065</accession>
<evidence type="ECO:0000313" key="13">
    <source>
        <dbReference type="Proteomes" id="UP001501004"/>
    </source>
</evidence>
<evidence type="ECO:0000256" key="10">
    <source>
        <dbReference type="SAM" id="Phobius"/>
    </source>
</evidence>
<dbReference type="PANTHER" id="PTHR10110">
    <property type="entry name" value="SODIUM/HYDROGEN EXCHANGER"/>
    <property type="match status" value="1"/>
</dbReference>
<dbReference type="Pfam" id="PF00999">
    <property type="entry name" value="Na_H_Exchanger"/>
    <property type="match status" value="1"/>
</dbReference>
<keyword evidence="5 10" id="KW-1133">Transmembrane helix</keyword>
<protein>
    <submittedName>
        <fullName evidence="12">Sodium:proton antiporter</fullName>
    </submittedName>
</protein>
<dbReference type="Proteomes" id="UP001501004">
    <property type="component" value="Unassembled WGS sequence"/>
</dbReference>
<evidence type="ECO:0000256" key="5">
    <source>
        <dbReference type="ARBA" id="ARBA00022989"/>
    </source>
</evidence>
<keyword evidence="2" id="KW-0813">Transport</keyword>
<feature type="transmembrane region" description="Helical" evidence="10">
    <location>
        <begin position="422"/>
        <end position="445"/>
    </location>
</feature>
<feature type="transmembrane region" description="Helical" evidence="10">
    <location>
        <begin position="236"/>
        <end position="253"/>
    </location>
</feature>
<dbReference type="InterPro" id="IPR006153">
    <property type="entry name" value="Cation/H_exchanger_TM"/>
</dbReference>
<keyword evidence="4 10" id="KW-0812">Transmembrane</keyword>
<reference evidence="13" key="1">
    <citation type="journal article" date="2019" name="Int. J. Syst. Evol. Microbiol.">
        <title>The Global Catalogue of Microorganisms (GCM) 10K type strain sequencing project: providing services to taxonomists for standard genome sequencing and annotation.</title>
        <authorList>
            <consortium name="The Broad Institute Genomics Platform"/>
            <consortium name="The Broad Institute Genome Sequencing Center for Infectious Disease"/>
            <person name="Wu L."/>
            <person name="Ma J."/>
        </authorList>
    </citation>
    <scope>NUCLEOTIDE SEQUENCE [LARGE SCALE GENOMIC DNA]</scope>
    <source>
        <strain evidence="13">JCM 16949</strain>
    </source>
</reference>
<keyword evidence="7" id="KW-0406">Ion transport</keyword>
<keyword evidence="9" id="KW-0739">Sodium transport</keyword>
<evidence type="ECO:0000313" key="12">
    <source>
        <dbReference type="EMBL" id="GAA3748720.1"/>
    </source>
</evidence>
<evidence type="ECO:0000259" key="11">
    <source>
        <dbReference type="Pfam" id="PF00999"/>
    </source>
</evidence>
<feature type="transmembrane region" description="Helical" evidence="10">
    <location>
        <begin position="184"/>
        <end position="205"/>
    </location>
</feature>
<dbReference type="Gene3D" id="6.10.140.1330">
    <property type="match status" value="1"/>
</dbReference>
<evidence type="ECO:0000256" key="7">
    <source>
        <dbReference type="ARBA" id="ARBA00023065"/>
    </source>
</evidence>
<evidence type="ECO:0000256" key="3">
    <source>
        <dbReference type="ARBA" id="ARBA00022475"/>
    </source>
</evidence>